<dbReference type="AlphaFoldDB" id="A0A644WGG7"/>
<reference evidence="1" key="1">
    <citation type="submission" date="2019-08" db="EMBL/GenBank/DDBJ databases">
        <authorList>
            <person name="Kucharzyk K."/>
            <person name="Murdoch R.W."/>
            <person name="Higgins S."/>
            <person name="Loffler F."/>
        </authorList>
    </citation>
    <scope>NUCLEOTIDE SEQUENCE</scope>
</reference>
<evidence type="ECO:0000313" key="1">
    <source>
        <dbReference type="EMBL" id="MPM02840.1"/>
    </source>
</evidence>
<proteinExistence type="predicted"/>
<dbReference type="InterPro" id="IPR035965">
    <property type="entry name" value="PAS-like_dom_sf"/>
</dbReference>
<organism evidence="1">
    <name type="scientific">bioreactor metagenome</name>
    <dbReference type="NCBI Taxonomy" id="1076179"/>
    <lineage>
        <taxon>unclassified sequences</taxon>
        <taxon>metagenomes</taxon>
        <taxon>ecological metagenomes</taxon>
    </lineage>
</organism>
<dbReference type="Pfam" id="PF13596">
    <property type="entry name" value="PAS_10"/>
    <property type="match status" value="1"/>
</dbReference>
<name>A0A644WGG7_9ZZZZ</name>
<gene>
    <name evidence="1" type="ORF">SDC9_49095</name>
</gene>
<dbReference type="SUPFAM" id="SSF55785">
    <property type="entry name" value="PYP-like sensor domain (PAS domain)"/>
    <property type="match status" value="1"/>
</dbReference>
<evidence type="ECO:0008006" key="2">
    <source>
        <dbReference type="Google" id="ProtNLM"/>
    </source>
</evidence>
<sequence>MELIHNSDGRLEQLKQYLGLLCTGTTDKQTYLKYAPVLESATAFEANSALESVLSQASDVTVHTVAVARFIRSIGKGLESQKLEVYPKDSLFAALDEENQLIVHSMEALQLLAKDLQSKKSTDLSPLLERTASFTQIQDHYERMQNELFPLFEKASTEHSCVKLMWSIQDTALGLQKEVLAYDGKDLGKLWKVFGQFYVQVGVLSYREQYILLPVAYRALATQKDAPKEPVQLNNFVSRTGSLSQQELERIFSVLPFDIAFIGSDDRLKFYSDPPHRIFVRTPEVIGRLVQNCHPPKSVGTVQAILDSFKEGREDSAEFYLMMRGKFIHIQYYAVRSTDGRYLGCMEVTQDATHLRSLSGEKRLL</sequence>
<protein>
    <recommendedName>
        <fullName evidence="2">Hemerythrin-like domain-containing protein</fullName>
    </recommendedName>
</protein>
<accession>A0A644WGG7</accession>
<dbReference type="EMBL" id="VSSQ01000902">
    <property type="protein sequence ID" value="MPM02840.1"/>
    <property type="molecule type" value="Genomic_DNA"/>
</dbReference>
<dbReference type="Gene3D" id="3.30.450.20">
    <property type="entry name" value="PAS domain"/>
    <property type="match status" value="1"/>
</dbReference>
<comment type="caution">
    <text evidence="1">The sequence shown here is derived from an EMBL/GenBank/DDBJ whole genome shotgun (WGS) entry which is preliminary data.</text>
</comment>